<evidence type="ECO:0000313" key="2">
    <source>
        <dbReference type="Proteomes" id="UP000801492"/>
    </source>
</evidence>
<evidence type="ECO:0000313" key="1">
    <source>
        <dbReference type="EMBL" id="KAF2884698.1"/>
    </source>
</evidence>
<dbReference type="OrthoDB" id="8197165at2759"/>
<keyword evidence="2" id="KW-1185">Reference proteome</keyword>
<name>A0A8K0G3U4_IGNLU</name>
<comment type="caution">
    <text evidence="1">The sequence shown here is derived from an EMBL/GenBank/DDBJ whole genome shotgun (WGS) entry which is preliminary data.</text>
</comment>
<organism evidence="1 2">
    <name type="scientific">Ignelater luminosus</name>
    <name type="common">Cucubano</name>
    <name type="synonym">Pyrophorus luminosus</name>
    <dbReference type="NCBI Taxonomy" id="2038154"/>
    <lineage>
        <taxon>Eukaryota</taxon>
        <taxon>Metazoa</taxon>
        <taxon>Ecdysozoa</taxon>
        <taxon>Arthropoda</taxon>
        <taxon>Hexapoda</taxon>
        <taxon>Insecta</taxon>
        <taxon>Pterygota</taxon>
        <taxon>Neoptera</taxon>
        <taxon>Endopterygota</taxon>
        <taxon>Coleoptera</taxon>
        <taxon>Polyphaga</taxon>
        <taxon>Elateriformia</taxon>
        <taxon>Elateroidea</taxon>
        <taxon>Elateridae</taxon>
        <taxon>Agrypninae</taxon>
        <taxon>Pyrophorini</taxon>
        <taxon>Ignelater</taxon>
    </lineage>
</organism>
<reference evidence="1" key="1">
    <citation type="submission" date="2019-08" db="EMBL/GenBank/DDBJ databases">
        <title>The genome of the North American firefly Photinus pyralis.</title>
        <authorList>
            <consortium name="Photinus pyralis genome working group"/>
            <person name="Fallon T.R."/>
            <person name="Sander Lower S.E."/>
            <person name="Weng J.-K."/>
        </authorList>
    </citation>
    <scope>NUCLEOTIDE SEQUENCE</scope>
    <source>
        <strain evidence="1">TRF0915ILg1</strain>
        <tissue evidence="1">Whole body</tissue>
    </source>
</reference>
<dbReference type="EMBL" id="VTPC01090143">
    <property type="protein sequence ID" value="KAF2884698.1"/>
    <property type="molecule type" value="Genomic_DNA"/>
</dbReference>
<gene>
    <name evidence="1" type="ORF">ILUMI_21495</name>
</gene>
<proteinExistence type="predicted"/>
<dbReference type="AlphaFoldDB" id="A0A8K0G3U4"/>
<accession>A0A8K0G3U4</accession>
<sequence length="141" mass="15721">MTVEGSITASVSHIEMELQALVDRIANCLVQAQKEVFSGLTPDEQNNLDLLYKWDFDGSCDSTDPSVFLSSLIPLRLINKDPDLKESTVLWQNPRPSSTRTLPTNKIKRFPKGVLEMLLPAREAISKQNNVSDSDRSSSDN</sequence>
<dbReference type="Proteomes" id="UP000801492">
    <property type="component" value="Unassembled WGS sequence"/>
</dbReference>
<protein>
    <submittedName>
        <fullName evidence="1">Uncharacterized protein</fullName>
    </submittedName>
</protein>